<evidence type="ECO:0000256" key="2">
    <source>
        <dbReference type="SAM" id="Coils"/>
    </source>
</evidence>
<dbReference type="SUPFAM" id="SSF48452">
    <property type="entry name" value="TPR-like"/>
    <property type="match status" value="2"/>
</dbReference>
<dbReference type="Pfam" id="PF13181">
    <property type="entry name" value="TPR_8"/>
    <property type="match status" value="1"/>
</dbReference>
<dbReference type="RefSeq" id="WP_055228044.1">
    <property type="nucleotide sequence ID" value="NZ_CAXSRP010000007.1"/>
</dbReference>
<keyword evidence="4" id="KW-0812">Transmembrane</keyword>
<proteinExistence type="predicted"/>
<feature type="region of interest" description="Disordered" evidence="3">
    <location>
        <begin position="209"/>
        <end position="230"/>
    </location>
</feature>
<reference evidence="5 6" key="1">
    <citation type="submission" date="2015-09" db="EMBL/GenBank/DDBJ databases">
        <authorList>
            <consortium name="Pathogen Informatics"/>
        </authorList>
    </citation>
    <scope>NUCLEOTIDE SEQUENCE [LARGE SCALE GENOMIC DNA]</scope>
    <source>
        <strain evidence="5 6">2789STDY5608849</strain>
    </source>
</reference>
<dbReference type="Gene3D" id="1.25.40.10">
    <property type="entry name" value="Tetratricopeptide repeat domain"/>
    <property type="match status" value="2"/>
</dbReference>
<feature type="compositionally biased region" description="Basic and acidic residues" evidence="3">
    <location>
        <begin position="212"/>
        <end position="230"/>
    </location>
</feature>
<keyword evidence="4" id="KW-1133">Transmembrane helix</keyword>
<name>A0A174FRS8_9FIRM</name>
<protein>
    <submittedName>
        <fullName evidence="5">Photosystem I assembly protein Ycf3</fullName>
    </submittedName>
</protein>
<gene>
    <name evidence="5" type="ORF">ERS852406_02162</name>
</gene>
<dbReference type="Pfam" id="PF13174">
    <property type="entry name" value="TPR_6"/>
    <property type="match status" value="1"/>
</dbReference>
<dbReference type="Proteomes" id="UP000095706">
    <property type="component" value="Unassembled WGS sequence"/>
</dbReference>
<evidence type="ECO:0000313" key="5">
    <source>
        <dbReference type="EMBL" id="CUO52197.1"/>
    </source>
</evidence>
<feature type="coiled-coil region" evidence="2">
    <location>
        <begin position="288"/>
        <end position="343"/>
    </location>
</feature>
<feature type="transmembrane region" description="Helical" evidence="4">
    <location>
        <begin position="251"/>
        <end position="272"/>
    </location>
</feature>
<dbReference type="PROSITE" id="PS50005">
    <property type="entry name" value="TPR"/>
    <property type="match status" value="3"/>
</dbReference>
<evidence type="ECO:0000313" key="6">
    <source>
        <dbReference type="Proteomes" id="UP000095706"/>
    </source>
</evidence>
<evidence type="ECO:0000256" key="4">
    <source>
        <dbReference type="SAM" id="Phobius"/>
    </source>
</evidence>
<feature type="repeat" description="TPR" evidence="1">
    <location>
        <begin position="158"/>
        <end position="191"/>
    </location>
</feature>
<dbReference type="InterPro" id="IPR019734">
    <property type="entry name" value="TPR_rpt"/>
</dbReference>
<accession>A0A174FRS8</accession>
<dbReference type="SMART" id="SM00028">
    <property type="entry name" value="TPR"/>
    <property type="match status" value="5"/>
</dbReference>
<dbReference type="EMBL" id="CYYV01000010">
    <property type="protein sequence ID" value="CUO52197.1"/>
    <property type="molecule type" value="Genomic_DNA"/>
</dbReference>
<evidence type="ECO:0000256" key="3">
    <source>
        <dbReference type="SAM" id="MobiDB-lite"/>
    </source>
</evidence>
<dbReference type="AlphaFoldDB" id="A0A174FRS8"/>
<keyword evidence="1" id="KW-0802">TPR repeat</keyword>
<evidence type="ECO:0000256" key="1">
    <source>
        <dbReference type="PROSITE-ProRule" id="PRU00339"/>
    </source>
</evidence>
<feature type="repeat" description="TPR" evidence="1">
    <location>
        <begin position="34"/>
        <end position="67"/>
    </location>
</feature>
<sequence>MNCMNCKAVVDVGMEICPNCGFNLRVQRKCFSLSNMYYNLGLDKAEIRDLSGAIDMLRRSLKFNKYNIHARNLLGLVYFETGEAVAALSEWIISKNIMPENNVATEYIATLQAEQAKLDMINQTIKKYNSALKCCRENNEDVAAIQLRKILNQNPKLIKGYHLLALIYIHKGEYEKARKILKKAAKIDKTNSTTLRFLKEVDFQTGTQTSLEPRRFGRRERTEEQREDERERVVSGDTVIIPPTFRETSTAATMLNIGIGLVLGALVVWFLVGPANTQRINRQADEKVVEYSGKMASQEAQLNQLQSQVDSLNETTASAQQQIQTAQDTVASYENLLKAVEAQQQGNTSNATNALTEVNPEALSVDARAVYDTIYKSMQSTMFQELSDSGVSAFDDSNYTEAIDKLSKAKNINDSDYTVLNYLAHAYRLSGDTDNAISVFQEIIDKFPGTQKATKAEQQIEALGGTVKTEE</sequence>
<keyword evidence="4" id="KW-0472">Membrane</keyword>
<dbReference type="InterPro" id="IPR011990">
    <property type="entry name" value="TPR-like_helical_dom_sf"/>
</dbReference>
<keyword evidence="2" id="KW-0175">Coiled coil</keyword>
<organism evidence="5 6">
    <name type="scientific">Fusicatenibacter saccharivorans</name>
    <dbReference type="NCBI Taxonomy" id="1150298"/>
    <lineage>
        <taxon>Bacteria</taxon>
        <taxon>Bacillati</taxon>
        <taxon>Bacillota</taxon>
        <taxon>Clostridia</taxon>
        <taxon>Lachnospirales</taxon>
        <taxon>Lachnospiraceae</taxon>
        <taxon>Fusicatenibacter</taxon>
    </lineage>
</organism>
<feature type="repeat" description="TPR" evidence="1">
    <location>
        <begin position="417"/>
        <end position="450"/>
    </location>
</feature>